<comment type="caution">
    <text evidence="4">The sequence shown here is derived from an EMBL/GenBank/DDBJ whole genome shotgun (WGS) entry which is preliminary data.</text>
</comment>
<evidence type="ECO:0000313" key="5">
    <source>
        <dbReference type="Proteomes" id="UP000553034"/>
    </source>
</evidence>
<organism evidence="4 5">
    <name type="scientific">Mesonia hippocampi</name>
    <dbReference type="NCBI Taxonomy" id="1628250"/>
    <lineage>
        <taxon>Bacteria</taxon>
        <taxon>Pseudomonadati</taxon>
        <taxon>Bacteroidota</taxon>
        <taxon>Flavobacteriia</taxon>
        <taxon>Flavobacteriales</taxon>
        <taxon>Flavobacteriaceae</taxon>
        <taxon>Mesonia</taxon>
    </lineage>
</organism>
<dbReference type="EMBL" id="JACIFO010000001">
    <property type="protein sequence ID" value="MBB4117837.1"/>
    <property type="molecule type" value="Genomic_DNA"/>
</dbReference>
<dbReference type="RefSeq" id="WP_183475495.1">
    <property type="nucleotide sequence ID" value="NZ_JACIFO010000001.1"/>
</dbReference>
<dbReference type="Proteomes" id="UP000553034">
    <property type="component" value="Unassembled WGS sequence"/>
</dbReference>
<evidence type="ECO:0000313" key="4">
    <source>
        <dbReference type="EMBL" id="MBB4117837.1"/>
    </source>
</evidence>
<evidence type="ECO:0000256" key="2">
    <source>
        <dbReference type="ARBA" id="ARBA00022475"/>
    </source>
</evidence>
<name>A0A840ESC1_9FLAO</name>
<keyword evidence="5" id="KW-1185">Reference proteome</keyword>
<keyword evidence="3" id="KW-0472">Membrane</keyword>
<accession>A0A840ESC1</accession>
<dbReference type="GO" id="GO:0005886">
    <property type="term" value="C:plasma membrane"/>
    <property type="evidence" value="ECO:0007669"/>
    <property type="project" value="UniProtKB-SubCell"/>
</dbReference>
<proteinExistence type="predicted"/>
<dbReference type="SUPFAM" id="SSF50969">
    <property type="entry name" value="YVTN repeat-like/Quinoprotein amine dehydrogenase"/>
    <property type="match status" value="1"/>
</dbReference>
<gene>
    <name evidence="4" type="ORF">GGR32_000109</name>
</gene>
<evidence type="ECO:0000256" key="1">
    <source>
        <dbReference type="ARBA" id="ARBA00004236"/>
    </source>
</evidence>
<sequence length="289" mass="32629">MKSYFKSIPFFITLGILLFVGVASYLFAKKYALAYKNPGEVKILKTYNLPSVLQEISGISYLNNNKIACVQDENGIVFIYNLTDKKISKEIKFAKNGDYEGITLVGKKAYVVKSNGQLYEIENIADSVAKVKQYKTALTSKYDVEGLCYDKANHRLLLACKESGNKNNQYKPIFAFDLVTKKLQETPVFKITYTANYFKNLKHFGKAKVFKPSAIGIHPVTKEVYILDGVRPKLLILSKAWEFKALYHLDTDDFPQPEGITFSPEGTLFISNEGGWNPANIHQMVLVSN</sequence>
<protein>
    <submittedName>
        <fullName evidence="4">Uncharacterized protein</fullName>
    </submittedName>
</protein>
<dbReference type="Pfam" id="PF06977">
    <property type="entry name" value="SdiA-regulated"/>
    <property type="match status" value="1"/>
</dbReference>
<dbReference type="InterPro" id="IPR009722">
    <property type="entry name" value="YjiK/CarP"/>
</dbReference>
<evidence type="ECO:0000256" key="3">
    <source>
        <dbReference type="ARBA" id="ARBA00023136"/>
    </source>
</evidence>
<reference evidence="4 5" key="1">
    <citation type="submission" date="2020-08" db="EMBL/GenBank/DDBJ databases">
        <title>Genomic Encyclopedia of Type Strains, Phase IV (KMG-IV): sequencing the most valuable type-strain genomes for metagenomic binning, comparative biology and taxonomic classification.</title>
        <authorList>
            <person name="Goeker M."/>
        </authorList>
    </citation>
    <scope>NUCLEOTIDE SEQUENCE [LARGE SCALE GENOMIC DNA]</scope>
    <source>
        <strain evidence="4 5">DSM 29568</strain>
    </source>
</reference>
<dbReference type="AlphaFoldDB" id="A0A840ESC1"/>
<dbReference type="InterPro" id="IPR011044">
    <property type="entry name" value="Quino_amine_DH_bsu"/>
</dbReference>
<keyword evidence="2" id="KW-1003">Cell membrane</keyword>
<comment type="subcellular location">
    <subcellularLocation>
        <location evidence="1">Cell membrane</location>
    </subcellularLocation>
</comment>